<gene>
    <name evidence="1" type="ORF">D7S86_15710</name>
</gene>
<dbReference type="Proteomes" id="UP000270342">
    <property type="component" value="Unassembled WGS sequence"/>
</dbReference>
<comment type="caution">
    <text evidence="1">The sequence shown here is derived from an EMBL/GenBank/DDBJ whole genome shotgun (WGS) entry which is preliminary data.</text>
</comment>
<evidence type="ECO:0000313" key="2">
    <source>
        <dbReference type="Proteomes" id="UP000270342"/>
    </source>
</evidence>
<accession>A0A494XSY3</accession>
<protein>
    <submittedName>
        <fullName evidence="1">Uncharacterized protein</fullName>
    </submittedName>
</protein>
<dbReference type="AlphaFoldDB" id="A0A494XSY3"/>
<organism evidence="1 2">
    <name type="scientific">Pararobbsia silviterrae</name>
    <dbReference type="NCBI Taxonomy" id="1792498"/>
    <lineage>
        <taxon>Bacteria</taxon>
        <taxon>Pseudomonadati</taxon>
        <taxon>Pseudomonadota</taxon>
        <taxon>Betaproteobacteria</taxon>
        <taxon>Burkholderiales</taxon>
        <taxon>Burkholderiaceae</taxon>
        <taxon>Pararobbsia</taxon>
    </lineage>
</organism>
<keyword evidence="2" id="KW-1185">Reference proteome</keyword>
<evidence type="ECO:0000313" key="1">
    <source>
        <dbReference type="EMBL" id="RKP53707.1"/>
    </source>
</evidence>
<name>A0A494XSY3_9BURK</name>
<reference evidence="1 2" key="1">
    <citation type="submission" date="2018-10" db="EMBL/GenBank/DDBJ databases">
        <title>Robbsia sp. DHC34, isolated from soil.</title>
        <authorList>
            <person name="Gao Z.-H."/>
            <person name="Qiu L.-H."/>
        </authorList>
    </citation>
    <scope>NUCLEOTIDE SEQUENCE [LARGE SCALE GENOMIC DNA]</scope>
    <source>
        <strain evidence="1 2">DHC34</strain>
    </source>
</reference>
<dbReference type="EMBL" id="RBZU01000006">
    <property type="protein sequence ID" value="RKP53707.1"/>
    <property type="molecule type" value="Genomic_DNA"/>
</dbReference>
<sequence>MDIASRSNDLALDASALRRLAIAASASLRQCALMVIMGGGLCDGRSRCRLPHAVESARSVTSTGTFRRSENKMY</sequence>
<proteinExistence type="predicted"/>